<feature type="signal peptide" evidence="8">
    <location>
        <begin position="1"/>
        <end position="18"/>
    </location>
</feature>
<evidence type="ECO:0000256" key="3">
    <source>
        <dbReference type="ARBA" id="ARBA00022487"/>
    </source>
</evidence>
<comment type="caution">
    <text evidence="9">The sequence shown here is derived from an EMBL/GenBank/DDBJ whole genome shotgun (WGS) entry which is preliminary data.</text>
</comment>
<dbReference type="InterPro" id="IPR011150">
    <property type="entry name" value="Cutinase_monf"/>
</dbReference>
<keyword evidence="10" id="KW-1185">Reference proteome</keyword>
<proteinExistence type="inferred from homology"/>
<feature type="chain" id="PRO_5046620209" description="cutinase" evidence="8">
    <location>
        <begin position="19"/>
        <end position="233"/>
    </location>
</feature>
<comment type="catalytic activity">
    <reaction evidence="7">
        <text>cutin + H2O = cutin monomers.</text>
        <dbReference type="EC" id="3.1.1.74"/>
    </reaction>
</comment>
<dbReference type="Gene3D" id="3.40.50.1820">
    <property type="entry name" value="alpha/beta hydrolase"/>
    <property type="match status" value="1"/>
</dbReference>
<reference evidence="9 10" key="1">
    <citation type="submission" date="2024-04" db="EMBL/GenBank/DDBJ databases">
        <title>Phyllosticta paracitricarpa is synonymous to the EU quarantine fungus P. citricarpa based on phylogenomic analyses.</title>
        <authorList>
            <consortium name="Lawrence Berkeley National Laboratory"/>
            <person name="Van ingen-buijs V.A."/>
            <person name="Van westerhoven A.C."/>
            <person name="Haridas S."/>
            <person name="Skiadas P."/>
            <person name="Martin F."/>
            <person name="Groenewald J.Z."/>
            <person name="Crous P.W."/>
            <person name="Seidl M.F."/>
        </authorList>
    </citation>
    <scope>NUCLEOTIDE SEQUENCE [LARGE SCALE GENOMIC DNA]</scope>
    <source>
        <strain evidence="9 10">CPC 17464</strain>
    </source>
</reference>
<dbReference type="PANTHER" id="PTHR48250:SF1">
    <property type="entry name" value="CUTINASE"/>
    <property type="match status" value="1"/>
</dbReference>
<keyword evidence="3" id="KW-0719">Serine esterase</keyword>
<organism evidence="9 10">
    <name type="scientific">Phyllosticta citribraziliensis</name>
    <dbReference type="NCBI Taxonomy" id="989973"/>
    <lineage>
        <taxon>Eukaryota</taxon>
        <taxon>Fungi</taxon>
        <taxon>Dikarya</taxon>
        <taxon>Ascomycota</taxon>
        <taxon>Pezizomycotina</taxon>
        <taxon>Dothideomycetes</taxon>
        <taxon>Dothideomycetes incertae sedis</taxon>
        <taxon>Botryosphaeriales</taxon>
        <taxon>Phyllostictaceae</taxon>
        <taxon>Phyllosticta</taxon>
    </lineage>
</organism>
<dbReference type="Pfam" id="PF01083">
    <property type="entry name" value="Cutinase"/>
    <property type="match status" value="1"/>
</dbReference>
<keyword evidence="5" id="KW-0378">Hydrolase</keyword>
<comment type="similarity">
    <text evidence="1">Belongs to the cutinase family.</text>
</comment>
<dbReference type="RefSeq" id="XP_066658028.1">
    <property type="nucleotide sequence ID" value="XM_066794930.1"/>
</dbReference>
<evidence type="ECO:0000256" key="4">
    <source>
        <dbReference type="ARBA" id="ARBA00022729"/>
    </source>
</evidence>
<evidence type="ECO:0000313" key="10">
    <source>
        <dbReference type="Proteomes" id="UP001360953"/>
    </source>
</evidence>
<dbReference type="InterPro" id="IPR000675">
    <property type="entry name" value="Cutinase/axe"/>
</dbReference>
<accession>A0ABR1M2M6</accession>
<evidence type="ECO:0000256" key="6">
    <source>
        <dbReference type="ARBA" id="ARBA00023157"/>
    </source>
</evidence>
<name>A0ABR1M2M6_9PEZI</name>
<dbReference type="EMBL" id="JBBPEH010000003">
    <property type="protein sequence ID" value="KAK7541097.1"/>
    <property type="molecule type" value="Genomic_DNA"/>
</dbReference>
<dbReference type="PANTHER" id="PTHR48250">
    <property type="entry name" value="CUTINASE 2-RELATED"/>
    <property type="match status" value="1"/>
</dbReference>
<dbReference type="GeneID" id="92027836"/>
<protein>
    <recommendedName>
        <fullName evidence="2">cutinase</fullName>
        <ecNumber evidence="2">3.1.1.74</ecNumber>
    </recommendedName>
</protein>
<evidence type="ECO:0000256" key="2">
    <source>
        <dbReference type="ARBA" id="ARBA00013095"/>
    </source>
</evidence>
<sequence>MVLKSSLVLSAFLGLAAAAAIPRCDEFESEQGTISRRSDVDIQAEVEVEQDNKGKIGKGKCASVMVVFARGTTEIAPLGTIVGPPLETALEAMVGKKKEVMVMGVDYPADVAGFLVGGDANGSAMMAATVKEMVKSCPNSKVAMVGYSQGGQLVHNAAAQLDTAVAARVSAAVIFGDPDFPKPVPKIDPEKQKVFCAKGDAICKGQAIILPPHLSYGSDAEAAAQFIMASYDV</sequence>
<dbReference type="SUPFAM" id="SSF53474">
    <property type="entry name" value="alpha/beta-Hydrolases"/>
    <property type="match status" value="1"/>
</dbReference>
<evidence type="ECO:0000256" key="1">
    <source>
        <dbReference type="ARBA" id="ARBA00007534"/>
    </source>
</evidence>
<dbReference type="EC" id="3.1.1.74" evidence="2"/>
<keyword evidence="6" id="KW-1015">Disulfide bond</keyword>
<dbReference type="Proteomes" id="UP001360953">
    <property type="component" value="Unassembled WGS sequence"/>
</dbReference>
<keyword evidence="4 8" id="KW-0732">Signal</keyword>
<evidence type="ECO:0000256" key="5">
    <source>
        <dbReference type="ARBA" id="ARBA00022801"/>
    </source>
</evidence>
<dbReference type="InterPro" id="IPR029058">
    <property type="entry name" value="AB_hydrolase_fold"/>
</dbReference>
<evidence type="ECO:0000256" key="7">
    <source>
        <dbReference type="ARBA" id="ARBA00034045"/>
    </source>
</evidence>
<gene>
    <name evidence="9" type="ORF">J3D65DRAFT_266900</name>
</gene>
<dbReference type="SMART" id="SM01110">
    <property type="entry name" value="Cutinase"/>
    <property type="match status" value="1"/>
</dbReference>
<evidence type="ECO:0000313" key="9">
    <source>
        <dbReference type="EMBL" id="KAK7541097.1"/>
    </source>
</evidence>
<evidence type="ECO:0000256" key="8">
    <source>
        <dbReference type="SAM" id="SignalP"/>
    </source>
</evidence>
<dbReference type="PRINTS" id="PR00129">
    <property type="entry name" value="CUTINASE"/>
</dbReference>